<comment type="subcellular location">
    <subcellularLocation>
        <location evidence="1">Cell inner membrane</location>
    </subcellularLocation>
</comment>
<feature type="region of interest" description="Disordered" evidence="9">
    <location>
        <begin position="219"/>
        <end position="284"/>
    </location>
</feature>
<evidence type="ECO:0000256" key="2">
    <source>
        <dbReference type="ARBA" id="ARBA00022448"/>
    </source>
</evidence>
<feature type="region of interest" description="Disordered" evidence="9">
    <location>
        <begin position="1"/>
        <end position="33"/>
    </location>
</feature>
<dbReference type="Pfam" id="PF11356">
    <property type="entry name" value="T2SSC"/>
    <property type="match status" value="1"/>
</dbReference>
<dbReference type="EMBL" id="JAMPLM010000009">
    <property type="protein sequence ID" value="MEP1059284.1"/>
    <property type="molecule type" value="Genomic_DNA"/>
</dbReference>
<keyword evidence="3" id="KW-1003">Cell membrane</keyword>
<evidence type="ECO:0000256" key="6">
    <source>
        <dbReference type="ARBA" id="ARBA00022927"/>
    </source>
</evidence>
<dbReference type="Proteomes" id="UP001476950">
    <property type="component" value="Unassembled WGS sequence"/>
</dbReference>
<gene>
    <name evidence="12" type="ORF">NDI38_12620</name>
</gene>
<name>A0ABV0KJ70_9CYAN</name>
<reference evidence="12 13" key="1">
    <citation type="submission" date="2022-04" db="EMBL/GenBank/DDBJ databases">
        <title>Positive selection, recombination, and allopatry shape intraspecific diversity of widespread and dominant cyanobacteria.</title>
        <authorList>
            <person name="Wei J."/>
            <person name="Shu W."/>
            <person name="Hu C."/>
        </authorList>
    </citation>
    <scope>NUCLEOTIDE SEQUENCE [LARGE SCALE GENOMIC DNA]</scope>
    <source>
        <strain evidence="12 13">AS-A4</strain>
    </source>
</reference>
<dbReference type="RefSeq" id="WP_190449034.1">
    <property type="nucleotide sequence ID" value="NZ_JAMPLM010000009.1"/>
</dbReference>
<keyword evidence="4" id="KW-0997">Cell inner membrane</keyword>
<evidence type="ECO:0000256" key="9">
    <source>
        <dbReference type="SAM" id="MobiDB-lite"/>
    </source>
</evidence>
<keyword evidence="2" id="KW-0813">Transport</keyword>
<evidence type="ECO:0000256" key="3">
    <source>
        <dbReference type="ARBA" id="ARBA00022475"/>
    </source>
</evidence>
<proteinExistence type="predicted"/>
<evidence type="ECO:0000256" key="4">
    <source>
        <dbReference type="ARBA" id="ARBA00022519"/>
    </source>
</evidence>
<feature type="compositionally biased region" description="Polar residues" evidence="9">
    <location>
        <begin position="228"/>
        <end position="240"/>
    </location>
</feature>
<feature type="domain" description="Type II secretion system protein GspC N-terminal" evidence="11">
    <location>
        <begin position="302"/>
        <end position="358"/>
    </location>
</feature>
<dbReference type="InterPro" id="IPR024961">
    <property type="entry name" value="T2SS_GspC_N"/>
</dbReference>
<keyword evidence="8 10" id="KW-0472">Membrane</keyword>
<keyword evidence="5 10" id="KW-0812">Transmembrane</keyword>
<comment type="caution">
    <text evidence="12">The sequence shown here is derived from an EMBL/GenBank/DDBJ whole genome shotgun (WGS) entry which is preliminary data.</text>
</comment>
<accession>A0ABV0KJ70</accession>
<evidence type="ECO:0000256" key="10">
    <source>
        <dbReference type="SAM" id="Phobius"/>
    </source>
</evidence>
<sequence>MSQDASTRTKLLKPSEASPFSSERLGDVTESGSFPVESYADRLMDDLFGDVERLLDSSATLAVEPERVEPSAPLAKGTPLDNLVGLVSPLMRRADVDGALTLDEQDADALLANRDMTERSLTQQPLTTSIGQPTRSYDRLLLGVGCLSIVVTLAVWFLNQQAARPPAPVAVAPQVPAGNAVAPQNSTVNDQFVNYLQQALKAIEQKQAGSSQVASSGALPNIPLVQPGSPTLQPPTTSVATPRPTLRPATGLSRLYGPTYQAPQAQPNSPSVSPLPPANAPASAPVAVRPPIPLSMPGIPKKLVGVLELGDRSAALIEINGVTQRYRIGESIGTSGWSLVEVSKDQAVLRRNGEVRSVFMGQNF</sequence>
<evidence type="ECO:0000256" key="7">
    <source>
        <dbReference type="ARBA" id="ARBA00022989"/>
    </source>
</evidence>
<evidence type="ECO:0000256" key="5">
    <source>
        <dbReference type="ARBA" id="ARBA00022692"/>
    </source>
</evidence>
<keyword evidence="6" id="KW-0653">Protein transport</keyword>
<evidence type="ECO:0000313" key="12">
    <source>
        <dbReference type="EMBL" id="MEP1059284.1"/>
    </source>
</evidence>
<feature type="transmembrane region" description="Helical" evidence="10">
    <location>
        <begin position="140"/>
        <end position="158"/>
    </location>
</feature>
<evidence type="ECO:0000259" key="11">
    <source>
        <dbReference type="Pfam" id="PF11356"/>
    </source>
</evidence>
<keyword evidence="7 10" id="KW-1133">Transmembrane helix</keyword>
<protein>
    <recommendedName>
        <fullName evidence="11">Type II secretion system protein GspC N-terminal domain-containing protein</fullName>
    </recommendedName>
</protein>
<organism evidence="12 13">
    <name type="scientific">Stenomitos frigidus AS-A4</name>
    <dbReference type="NCBI Taxonomy" id="2933935"/>
    <lineage>
        <taxon>Bacteria</taxon>
        <taxon>Bacillati</taxon>
        <taxon>Cyanobacteriota</taxon>
        <taxon>Cyanophyceae</taxon>
        <taxon>Leptolyngbyales</taxon>
        <taxon>Leptolyngbyaceae</taxon>
        <taxon>Stenomitos</taxon>
    </lineage>
</organism>
<keyword evidence="13" id="KW-1185">Reference proteome</keyword>
<evidence type="ECO:0000256" key="8">
    <source>
        <dbReference type="ARBA" id="ARBA00023136"/>
    </source>
</evidence>
<dbReference type="Gene3D" id="2.30.30.830">
    <property type="match status" value="1"/>
</dbReference>
<evidence type="ECO:0000256" key="1">
    <source>
        <dbReference type="ARBA" id="ARBA00004533"/>
    </source>
</evidence>
<evidence type="ECO:0000313" key="13">
    <source>
        <dbReference type="Proteomes" id="UP001476950"/>
    </source>
</evidence>